<feature type="domain" description="GGDEF" evidence="5">
    <location>
        <begin position="252"/>
        <end position="385"/>
    </location>
</feature>
<dbReference type="PANTHER" id="PTHR45138:SF9">
    <property type="entry name" value="DIGUANYLATE CYCLASE DGCM-RELATED"/>
    <property type="match status" value="1"/>
</dbReference>
<dbReference type="CDD" id="cd01949">
    <property type="entry name" value="GGDEF"/>
    <property type="match status" value="1"/>
</dbReference>
<evidence type="ECO:0000256" key="4">
    <source>
        <dbReference type="SAM" id="Phobius"/>
    </source>
</evidence>
<keyword evidence="4" id="KW-0472">Membrane</keyword>
<evidence type="ECO:0000256" key="2">
    <source>
        <dbReference type="ARBA" id="ARBA00034247"/>
    </source>
</evidence>
<feature type="transmembrane region" description="Helical" evidence="4">
    <location>
        <begin position="151"/>
        <end position="173"/>
    </location>
</feature>
<organism evidence="6 7">
    <name type="scientific">Dokdonella soli</name>
    <dbReference type="NCBI Taxonomy" id="529810"/>
    <lineage>
        <taxon>Bacteria</taxon>
        <taxon>Pseudomonadati</taxon>
        <taxon>Pseudomonadota</taxon>
        <taxon>Gammaproteobacteria</taxon>
        <taxon>Lysobacterales</taxon>
        <taxon>Rhodanobacteraceae</taxon>
        <taxon>Dokdonella</taxon>
    </lineage>
</organism>
<dbReference type="Pfam" id="PF00990">
    <property type="entry name" value="GGDEF"/>
    <property type="match status" value="1"/>
</dbReference>
<dbReference type="PROSITE" id="PS50887">
    <property type="entry name" value="GGDEF"/>
    <property type="match status" value="1"/>
</dbReference>
<proteinExistence type="predicted"/>
<dbReference type="InterPro" id="IPR050469">
    <property type="entry name" value="Diguanylate_Cyclase"/>
</dbReference>
<dbReference type="Proteomes" id="UP001501523">
    <property type="component" value="Unassembled WGS sequence"/>
</dbReference>
<dbReference type="RefSeq" id="WP_343786778.1">
    <property type="nucleotide sequence ID" value="NZ_BAAAEU010000002.1"/>
</dbReference>
<name>A0ABN1ICD8_9GAMM</name>
<feature type="transmembrane region" description="Helical" evidence="4">
    <location>
        <begin position="193"/>
        <end position="211"/>
    </location>
</feature>
<dbReference type="Gene3D" id="3.30.70.270">
    <property type="match status" value="1"/>
</dbReference>
<accession>A0ABN1ICD8</accession>
<keyword evidence="7" id="KW-1185">Reference proteome</keyword>
<evidence type="ECO:0000313" key="7">
    <source>
        <dbReference type="Proteomes" id="UP001501523"/>
    </source>
</evidence>
<evidence type="ECO:0000256" key="3">
    <source>
        <dbReference type="SAM" id="MobiDB-lite"/>
    </source>
</evidence>
<reference evidence="6 7" key="1">
    <citation type="journal article" date="2019" name="Int. J. Syst. Evol. Microbiol.">
        <title>The Global Catalogue of Microorganisms (GCM) 10K type strain sequencing project: providing services to taxonomists for standard genome sequencing and annotation.</title>
        <authorList>
            <consortium name="The Broad Institute Genomics Platform"/>
            <consortium name="The Broad Institute Genome Sequencing Center for Infectious Disease"/>
            <person name="Wu L."/>
            <person name="Ma J."/>
        </authorList>
    </citation>
    <scope>NUCLEOTIDE SEQUENCE [LARGE SCALE GENOMIC DNA]</scope>
    <source>
        <strain evidence="6 7">JCM 15421</strain>
    </source>
</reference>
<evidence type="ECO:0000256" key="1">
    <source>
        <dbReference type="ARBA" id="ARBA00012528"/>
    </source>
</evidence>
<comment type="catalytic activity">
    <reaction evidence="2">
        <text>2 GTP = 3',3'-c-di-GMP + 2 diphosphate</text>
        <dbReference type="Rhea" id="RHEA:24898"/>
        <dbReference type="ChEBI" id="CHEBI:33019"/>
        <dbReference type="ChEBI" id="CHEBI:37565"/>
        <dbReference type="ChEBI" id="CHEBI:58805"/>
        <dbReference type="EC" id="2.7.7.65"/>
    </reaction>
</comment>
<feature type="transmembrane region" description="Helical" evidence="4">
    <location>
        <begin position="6"/>
        <end position="25"/>
    </location>
</feature>
<dbReference type="EMBL" id="BAAAEU010000002">
    <property type="protein sequence ID" value="GAA0706578.1"/>
    <property type="molecule type" value="Genomic_DNA"/>
</dbReference>
<comment type="caution">
    <text evidence="6">The sequence shown here is derived from an EMBL/GenBank/DDBJ whole genome shotgun (WGS) entry which is preliminary data.</text>
</comment>
<keyword evidence="4" id="KW-1133">Transmembrane helix</keyword>
<feature type="transmembrane region" description="Helical" evidence="4">
    <location>
        <begin position="62"/>
        <end position="81"/>
    </location>
</feature>
<keyword evidence="4" id="KW-0812">Transmembrane</keyword>
<dbReference type="InterPro" id="IPR043128">
    <property type="entry name" value="Rev_trsase/Diguanyl_cyclase"/>
</dbReference>
<dbReference type="InterPro" id="IPR000160">
    <property type="entry name" value="GGDEF_dom"/>
</dbReference>
<protein>
    <recommendedName>
        <fullName evidence="1">diguanylate cyclase</fullName>
        <ecNumber evidence="1">2.7.7.65</ecNumber>
    </recommendedName>
</protein>
<feature type="region of interest" description="Disordered" evidence="3">
    <location>
        <begin position="377"/>
        <end position="401"/>
    </location>
</feature>
<sequence>MDTLTLLLAAALASAIMTTTMYVLHRASPREASLLDWFWAGVFFLATNCVGVVATFYRVPFWVAPAIGNALYIAGHGALLAGVRRHLGRQPGWALLLVVSVLVFAAHWLTFVHASITYRLMLFYPIIMALNLGVVLLLWRAPANDMKPAYWPLALIELFFFAQLLLRALFIVFNAQTTLTFLGSQFMQTSGSLALLVFLSVATMGCALIVIRHQELALRRASRTDHLTGWLNRHALQDIAHREFNRRGRGNHSLAFVIFDIDHFKSINDTHGHAVGDTAIRHVTTLAAGTLRGYDARFRIGGEEFVVLITDADQERLIAMGERLREHIEGSALNTNGTSLSTTVSVGIALRGTTDRHWEDVLRRADEALYRSKKNGRNRVSYSHEDGESENGSADAVPMIA</sequence>
<dbReference type="SUPFAM" id="SSF55073">
    <property type="entry name" value="Nucleotide cyclase"/>
    <property type="match status" value="1"/>
</dbReference>
<dbReference type="EC" id="2.7.7.65" evidence="1"/>
<evidence type="ECO:0000313" key="6">
    <source>
        <dbReference type="EMBL" id="GAA0706578.1"/>
    </source>
</evidence>
<gene>
    <name evidence="6" type="ORF">GCM10009105_04740</name>
</gene>
<dbReference type="NCBIfam" id="TIGR00254">
    <property type="entry name" value="GGDEF"/>
    <property type="match status" value="1"/>
</dbReference>
<feature type="transmembrane region" description="Helical" evidence="4">
    <location>
        <begin position="93"/>
        <end position="116"/>
    </location>
</feature>
<dbReference type="InterPro" id="IPR029787">
    <property type="entry name" value="Nucleotide_cyclase"/>
</dbReference>
<dbReference type="PANTHER" id="PTHR45138">
    <property type="entry name" value="REGULATORY COMPONENTS OF SENSORY TRANSDUCTION SYSTEM"/>
    <property type="match status" value="1"/>
</dbReference>
<feature type="transmembrane region" description="Helical" evidence="4">
    <location>
        <begin position="122"/>
        <end position="139"/>
    </location>
</feature>
<evidence type="ECO:0000259" key="5">
    <source>
        <dbReference type="PROSITE" id="PS50887"/>
    </source>
</evidence>
<dbReference type="SMART" id="SM00267">
    <property type="entry name" value="GGDEF"/>
    <property type="match status" value="1"/>
</dbReference>
<feature type="transmembrane region" description="Helical" evidence="4">
    <location>
        <begin position="37"/>
        <end position="56"/>
    </location>
</feature>